<comment type="caution">
    <text evidence="2">The sequence shown here is derived from an EMBL/GenBank/DDBJ whole genome shotgun (WGS) entry which is preliminary data.</text>
</comment>
<evidence type="ECO:0000313" key="2">
    <source>
        <dbReference type="EMBL" id="KAL3326567.1"/>
    </source>
</evidence>
<proteinExistence type="predicted"/>
<dbReference type="EMBL" id="JBJKTR010000022">
    <property type="protein sequence ID" value="KAL3326566.1"/>
    <property type="molecule type" value="Genomic_DNA"/>
</dbReference>
<reference evidence="2 3" key="1">
    <citation type="submission" date="2024-05" db="EMBL/GenBank/DDBJ databases">
        <title>De novo assembly of an allotetraploid wild potato.</title>
        <authorList>
            <person name="Hosaka A.J."/>
        </authorList>
    </citation>
    <scope>NUCLEOTIDE SEQUENCE [LARGE SCALE GENOMIC DNA]</scope>
    <source>
        <tissue evidence="2">Young leaves</tissue>
    </source>
</reference>
<feature type="region of interest" description="Disordered" evidence="1">
    <location>
        <begin position="1"/>
        <end position="49"/>
    </location>
</feature>
<organism evidence="2 3">
    <name type="scientific">Solanum stoloniferum</name>
    <dbReference type="NCBI Taxonomy" id="62892"/>
    <lineage>
        <taxon>Eukaryota</taxon>
        <taxon>Viridiplantae</taxon>
        <taxon>Streptophyta</taxon>
        <taxon>Embryophyta</taxon>
        <taxon>Tracheophyta</taxon>
        <taxon>Spermatophyta</taxon>
        <taxon>Magnoliopsida</taxon>
        <taxon>eudicotyledons</taxon>
        <taxon>Gunneridae</taxon>
        <taxon>Pentapetalae</taxon>
        <taxon>asterids</taxon>
        <taxon>lamiids</taxon>
        <taxon>Solanales</taxon>
        <taxon>Solanaceae</taxon>
        <taxon>Solanoideae</taxon>
        <taxon>Solaneae</taxon>
        <taxon>Solanum</taxon>
    </lineage>
</organism>
<sequence>PTSHFPLHKTTYSSNTQTAEANDPVKGKSTAPTSCPPAPAVQRQPDPTPAFSLLLHVNRTAAGEGQDAAASLDVPNVKTGKSHSLPLPKAIHPRLFIQDSWDFR</sequence>
<accession>A0ABD2R423</accession>
<feature type="compositionally biased region" description="Polar residues" evidence="1">
    <location>
        <begin position="10"/>
        <end position="20"/>
    </location>
</feature>
<feature type="non-terminal residue" evidence="2">
    <location>
        <position position="1"/>
    </location>
</feature>
<protein>
    <submittedName>
        <fullName evidence="2">Uncharacterized protein</fullName>
    </submittedName>
</protein>
<evidence type="ECO:0000313" key="3">
    <source>
        <dbReference type="Proteomes" id="UP001627284"/>
    </source>
</evidence>
<gene>
    <name evidence="2" type="ORF">AABB24_037306</name>
</gene>
<keyword evidence="3" id="KW-1185">Reference proteome</keyword>
<name>A0ABD2R423_9SOLN</name>
<dbReference type="Proteomes" id="UP001627284">
    <property type="component" value="Unassembled WGS sequence"/>
</dbReference>
<dbReference type="EMBL" id="JBJKTR010000022">
    <property type="protein sequence ID" value="KAL3326567.1"/>
    <property type="molecule type" value="Genomic_DNA"/>
</dbReference>
<dbReference type="AlphaFoldDB" id="A0ABD2R423"/>
<evidence type="ECO:0000256" key="1">
    <source>
        <dbReference type="SAM" id="MobiDB-lite"/>
    </source>
</evidence>